<name>A0A089MCM4_9BACL</name>
<feature type="domain" description="PEP-utilising enzyme mobile" evidence="1">
    <location>
        <begin position="715"/>
        <end position="784"/>
    </location>
</feature>
<dbReference type="InterPro" id="IPR036637">
    <property type="entry name" value="Phosphohistidine_dom_sf"/>
</dbReference>
<dbReference type="GO" id="GO:0005524">
    <property type="term" value="F:ATP binding"/>
    <property type="evidence" value="ECO:0007669"/>
    <property type="project" value="InterPro"/>
</dbReference>
<dbReference type="InterPro" id="IPR051549">
    <property type="entry name" value="PEP_Utilizing_Enz"/>
</dbReference>
<dbReference type="PANTHER" id="PTHR43615">
    <property type="entry name" value="PHOSPHOENOLPYRUVATE SYNTHASE-RELATED"/>
    <property type="match status" value="1"/>
</dbReference>
<keyword evidence="4" id="KW-1185">Reference proteome</keyword>
<dbReference type="Gene3D" id="3.50.30.10">
    <property type="entry name" value="Phosphohistidine domain"/>
    <property type="match status" value="1"/>
</dbReference>
<proteinExistence type="predicted"/>
<dbReference type="KEGG" id="pgm:PGRAT_31360"/>
<evidence type="ECO:0000259" key="2">
    <source>
        <dbReference type="Pfam" id="PF01326"/>
    </source>
</evidence>
<organism evidence="3 4">
    <name type="scientific">Paenibacillus graminis</name>
    <dbReference type="NCBI Taxonomy" id="189425"/>
    <lineage>
        <taxon>Bacteria</taxon>
        <taxon>Bacillati</taxon>
        <taxon>Bacillota</taxon>
        <taxon>Bacilli</taxon>
        <taxon>Bacillales</taxon>
        <taxon>Paenibacillaceae</taxon>
        <taxon>Paenibacillus</taxon>
    </lineage>
</organism>
<evidence type="ECO:0000313" key="3">
    <source>
        <dbReference type="EMBL" id="AIQ71581.1"/>
    </source>
</evidence>
<gene>
    <name evidence="3" type="ORF">PGRAT_31360</name>
</gene>
<feature type="domain" description="Pyruvate phosphate dikinase AMP/ATP-binding" evidence="2">
    <location>
        <begin position="210"/>
        <end position="254"/>
    </location>
</feature>
<dbReference type="Gene3D" id="3.30.1490.20">
    <property type="entry name" value="ATP-grasp fold, A domain"/>
    <property type="match status" value="1"/>
</dbReference>
<dbReference type="OrthoDB" id="9765468at2"/>
<evidence type="ECO:0000313" key="4">
    <source>
        <dbReference type="Proteomes" id="UP000029500"/>
    </source>
</evidence>
<dbReference type="Gene3D" id="3.30.470.20">
    <property type="entry name" value="ATP-grasp fold, B domain"/>
    <property type="match status" value="2"/>
</dbReference>
<sequence length="811" mass="89424">MASKVAGFQEITPQLREHAGGKGAMLSLLYQQGYPVPEGFVVFPEALQGGVLEEAVQEEILAQLSAIRSKHPGAAFAVRSSGLGEDAAGASFAGEFESVLGVETDDQLWAALDTVYQSQYAERVQIYNSSVQGDHEVRSMAVVIQRMIPSELSGVLFTADPVTGSRLEMQGNYVHGLGEQLVSGEANAVLFTVSQPKGRYKGPPECKKIATRLYRYARRIEHQTGCPQDIEWAAVQGKVYLLQARPITTLSAGNLDRFECNDSMTGDFLWTNTNVGESIADVLTPLSWSFLRALDEEHNVIPGHYLLSGNICGRVYSNISLPVSVFSAFGLKVKPILRQMSDVFGSIPEGASLPKYPYKKLELIRTLLPRIVYSTRRTRQAVRNLPQFVKETPEWCKQIRMRLEDIGSREELLTLWERELWPRNIAALWAALEGASAPMQKFVKFKKKLSKQLGSGDAEILLSSISGGTELESLGPVLGISRILKNEMSHEEYLQKYGHRGPHEFELSIPEPAEDELWLTRQLEQYGDLPLQVKELVNHQQQLYDAAWKRTEAKISMRPEQLRRRIQSAAEGPKVREAVRSEWTRVFRLNRAFALKAGKLAGIGEEVFFLYLDEILKWLAEGDLPMLQHVAARKETYTKYQALPPLPSVIRGRFDPFLWSKDPARRVDAYDSEAPVQALRSMDADVLRGFPGAAGRVEGVVRVLATPAEGEQLLPGEILVAAKTNVGWTLCFPKAAAIITDIGAPLSHAAIVARELGIPAVVGCGDASVRLKTGDRVVVDGAGGSIQIISGSGGDRAKLEEDKNPGIMIGE</sequence>
<protein>
    <submittedName>
        <fullName evidence="3">Phosphoenolpyruvate synthase</fullName>
    </submittedName>
</protein>
<dbReference type="RefSeq" id="WP_025705040.1">
    <property type="nucleotide sequence ID" value="NZ_CP009287.1"/>
</dbReference>
<reference evidence="3 4" key="1">
    <citation type="submission" date="2014-08" db="EMBL/GenBank/DDBJ databases">
        <title>Comparative genomics of the Paenibacillus odorifer group.</title>
        <authorList>
            <person name="den Bakker H.C."/>
            <person name="Tsai Y.-C."/>
            <person name="Martin N."/>
            <person name="Korlach J."/>
            <person name="Wiedmann M."/>
        </authorList>
    </citation>
    <scope>NUCLEOTIDE SEQUENCE [LARGE SCALE GENOMIC DNA]</scope>
    <source>
        <strain evidence="3 4">DSM 15220</strain>
    </source>
</reference>
<dbReference type="Pfam" id="PF01326">
    <property type="entry name" value="PPDK_N"/>
    <property type="match status" value="2"/>
</dbReference>
<dbReference type="InterPro" id="IPR013815">
    <property type="entry name" value="ATP_grasp_subdomain_1"/>
</dbReference>
<dbReference type="STRING" id="189425.PGRAT_31360"/>
<dbReference type="PANTHER" id="PTHR43615:SF1">
    <property type="entry name" value="PPDK_N DOMAIN-CONTAINING PROTEIN"/>
    <property type="match status" value="1"/>
</dbReference>
<dbReference type="AlphaFoldDB" id="A0A089MCM4"/>
<accession>A0A089MCM4</accession>
<dbReference type="InterPro" id="IPR002192">
    <property type="entry name" value="PPDK_AMP/ATP-bd"/>
</dbReference>
<dbReference type="Pfam" id="PF00391">
    <property type="entry name" value="PEP-utilizers"/>
    <property type="match status" value="1"/>
</dbReference>
<keyword evidence="3" id="KW-0670">Pyruvate</keyword>
<dbReference type="GO" id="GO:0016301">
    <property type="term" value="F:kinase activity"/>
    <property type="evidence" value="ECO:0007669"/>
    <property type="project" value="InterPro"/>
</dbReference>
<dbReference type="Proteomes" id="UP000029500">
    <property type="component" value="Chromosome"/>
</dbReference>
<evidence type="ECO:0000259" key="1">
    <source>
        <dbReference type="Pfam" id="PF00391"/>
    </source>
</evidence>
<dbReference type="EMBL" id="CP009287">
    <property type="protein sequence ID" value="AIQ71581.1"/>
    <property type="molecule type" value="Genomic_DNA"/>
</dbReference>
<dbReference type="InterPro" id="IPR008279">
    <property type="entry name" value="PEP-util_enz_mobile_dom"/>
</dbReference>
<dbReference type="HOGENOM" id="CLU_005950_0_0_9"/>
<dbReference type="SUPFAM" id="SSF52009">
    <property type="entry name" value="Phosphohistidine domain"/>
    <property type="match status" value="1"/>
</dbReference>
<dbReference type="eggNOG" id="COG3848">
    <property type="taxonomic scope" value="Bacteria"/>
</dbReference>
<dbReference type="eggNOG" id="COG0574">
    <property type="taxonomic scope" value="Bacteria"/>
</dbReference>
<feature type="domain" description="Pyruvate phosphate dikinase AMP/ATP-binding" evidence="2">
    <location>
        <begin position="51"/>
        <end position="197"/>
    </location>
</feature>
<dbReference type="SUPFAM" id="SSF56059">
    <property type="entry name" value="Glutathione synthetase ATP-binding domain-like"/>
    <property type="match status" value="1"/>
</dbReference>